<accession>A0A1C1CA17</accession>
<dbReference type="AlphaFoldDB" id="A0A1C1CA17"/>
<name>A0A1C1CA17_9EURO</name>
<dbReference type="EMBL" id="LGRB01000020">
    <property type="protein sequence ID" value="OCT45365.1"/>
    <property type="molecule type" value="Genomic_DNA"/>
</dbReference>
<sequence length="284" mass="31375">MNHPFATDESVEVPQDAVWGDLVLQFLSYNAPATMDPLLRNTLGNLLQGFFNTSQDFTMQGLVNVLDARYNVTGLIPDDCLAIIRNSANSATDEDTALLQQQPPMLHPPPPTQTPALPYSFANAPTMPPVSSQPTLPFPPPPTFPAQQSAHRRCFPPNLNRSVTIKWRQNDWAYVCDLCTHTHPDRGDFGRHMRIGALRTGFKIVSADPENDLHWYAVDGAGNEYMGDIVACTRNKEKGGKRVQVPHPPPCGPRIVAYERPQRRRARIAAKTKAMAAQSKGAEG</sequence>
<evidence type="ECO:0000313" key="1">
    <source>
        <dbReference type="EMBL" id="OCT45365.1"/>
    </source>
</evidence>
<proteinExistence type="predicted"/>
<reference evidence="2" key="1">
    <citation type="submission" date="2015-07" db="EMBL/GenBank/DDBJ databases">
        <authorList>
            <person name="Teixeira M.M."/>
            <person name="Souza R.C."/>
            <person name="Almeida L.G."/>
            <person name="Vicente V.A."/>
            <person name="de Hoog S."/>
            <person name="Bocca A.L."/>
            <person name="de Almeida S.R."/>
            <person name="Vasconcelos A.T."/>
            <person name="Felipe M.S."/>
        </authorList>
    </citation>
    <scope>NUCLEOTIDE SEQUENCE [LARGE SCALE GENOMIC DNA]</scope>
    <source>
        <strain evidence="2">KSF</strain>
    </source>
</reference>
<organism evidence="1 2">
    <name type="scientific">Cladophialophora carrionii</name>
    <dbReference type="NCBI Taxonomy" id="86049"/>
    <lineage>
        <taxon>Eukaryota</taxon>
        <taxon>Fungi</taxon>
        <taxon>Dikarya</taxon>
        <taxon>Ascomycota</taxon>
        <taxon>Pezizomycotina</taxon>
        <taxon>Eurotiomycetes</taxon>
        <taxon>Chaetothyriomycetidae</taxon>
        <taxon>Chaetothyriales</taxon>
        <taxon>Herpotrichiellaceae</taxon>
        <taxon>Cladophialophora</taxon>
    </lineage>
</organism>
<evidence type="ECO:0000313" key="2">
    <source>
        <dbReference type="Proteomes" id="UP000094526"/>
    </source>
</evidence>
<dbReference type="Proteomes" id="UP000094526">
    <property type="component" value="Unassembled WGS sequence"/>
</dbReference>
<dbReference type="OrthoDB" id="4157938at2759"/>
<keyword evidence="2" id="KW-1185">Reference proteome</keyword>
<dbReference type="VEuPathDB" id="FungiDB:G647_07998"/>
<dbReference type="VEuPathDB" id="FungiDB:CLCR_06180"/>
<gene>
    <name evidence="1" type="ORF">CLCR_06180</name>
</gene>
<comment type="caution">
    <text evidence="1">The sequence shown here is derived from an EMBL/GenBank/DDBJ whole genome shotgun (WGS) entry which is preliminary data.</text>
</comment>
<protein>
    <submittedName>
        <fullName evidence="1">Uncharacterized protein</fullName>
    </submittedName>
</protein>